<sequence length="232" mass="26389">MKINRVFFAILLLNTLFLNAQEKAFPESKTSKHNFALNIGYSYRLSSKPNELFVNQNLFTDHYKSLRHGLNLNFAYDYMIKPNIEVGFVASAFNSAQTTYSTQDTMDLKDDEYMFYAGPSVKYILPQFDEKYNWYVRATIGYLSFRNSSQVAKVNQMGAKAPVSMTYKGSSLGYGLDLGLDYTINSFLSVGCNVGFFGGQISTLKVGEEEFDLNQKENLNRLDFTIGVRIKL</sequence>
<name>A0A644VH32_9ZZZZ</name>
<accession>A0A644VH32</accession>
<organism evidence="1">
    <name type="scientific">bioreactor metagenome</name>
    <dbReference type="NCBI Taxonomy" id="1076179"/>
    <lineage>
        <taxon>unclassified sequences</taxon>
        <taxon>metagenomes</taxon>
        <taxon>ecological metagenomes</taxon>
    </lineage>
</organism>
<reference evidence="1" key="1">
    <citation type="submission" date="2019-08" db="EMBL/GenBank/DDBJ databases">
        <authorList>
            <person name="Kucharzyk K."/>
            <person name="Murdoch R.W."/>
            <person name="Higgins S."/>
            <person name="Loffler F."/>
        </authorList>
    </citation>
    <scope>NUCLEOTIDE SEQUENCE</scope>
</reference>
<proteinExistence type="predicted"/>
<dbReference type="EMBL" id="VSSQ01000309">
    <property type="protein sequence ID" value="MPL90638.1"/>
    <property type="molecule type" value="Genomic_DNA"/>
</dbReference>
<protein>
    <submittedName>
        <fullName evidence="1">Uncharacterized protein</fullName>
    </submittedName>
</protein>
<dbReference type="SUPFAM" id="SSF56925">
    <property type="entry name" value="OMPA-like"/>
    <property type="match status" value="1"/>
</dbReference>
<dbReference type="InterPro" id="IPR011250">
    <property type="entry name" value="OMP/PagP_B-barrel"/>
</dbReference>
<dbReference type="AlphaFoldDB" id="A0A644VH32"/>
<gene>
    <name evidence="1" type="ORF">SDC9_36692</name>
</gene>
<evidence type="ECO:0000313" key="1">
    <source>
        <dbReference type="EMBL" id="MPL90638.1"/>
    </source>
</evidence>
<comment type="caution">
    <text evidence="1">The sequence shown here is derived from an EMBL/GenBank/DDBJ whole genome shotgun (WGS) entry which is preliminary data.</text>
</comment>
<dbReference type="Gene3D" id="2.40.160.20">
    <property type="match status" value="1"/>
</dbReference>